<dbReference type="VEuPathDB" id="TriTrypDB:C3747_59g129"/>
<accession>A0A2V2WTF0</accession>
<protein>
    <submittedName>
        <fullName evidence="3">Uncharacterized protein</fullName>
    </submittedName>
</protein>
<proteinExistence type="predicted"/>
<dbReference type="VEuPathDB" id="TriTrypDB:TcG_06662"/>
<evidence type="ECO:0000313" key="4">
    <source>
        <dbReference type="Proteomes" id="UP000246078"/>
    </source>
</evidence>
<dbReference type="VEuPathDB" id="TriTrypDB:TCSYLVIO_008446"/>
<dbReference type="VEuPathDB" id="TriTrypDB:TcCLB.506229.60"/>
<name>A0A2V2WTF0_TRYCR</name>
<reference evidence="3 4" key="1">
    <citation type="journal article" date="2018" name="Microb. Genom.">
        <title>Expanding an expanded genome: long-read sequencing of Trypanosoma cruzi.</title>
        <authorList>
            <person name="Berna L."/>
            <person name="Rodriguez M."/>
            <person name="Chiribao M.L."/>
            <person name="Parodi-Talice A."/>
            <person name="Pita S."/>
            <person name="Rijo G."/>
            <person name="Alvarez-Valin F."/>
            <person name="Robello C."/>
        </authorList>
    </citation>
    <scope>NUCLEOTIDE SEQUENCE [LARGE SCALE GENOMIC DNA]</scope>
    <source>
        <strain evidence="3 4">TCC</strain>
    </source>
</reference>
<feature type="region of interest" description="Disordered" evidence="2">
    <location>
        <begin position="297"/>
        <end position="335"/>
    </location>
</feature>
<dbReference type="VEuPathDB" id="TriTrypDB:TCDM_07675"/>
<feature type="compositionally biased region" description="Gly residues" evidence="2">
    <location>
        <begin position="68"/>
        <end position="78"/>
    </location>
</feature>
<evidence type="ECO:0000256" key="1">
    <source>
        <dbReference type="SAM" id="Coils"/>
    </source>
</evidence>
<dbReference type="VEuPathDB" id="TriTrypDB:ECC02_002986"/>
<feature type="compositionally biased region" description="Basic and acidic residues" evidence="2">
    <location>
        <begin position="321"/>
        <end position="333"/>
    </location>
</feature>
<evidence type="ECO:0000313" key="3">
    <source>
        <dbReference type="EMBL" id="PWV11492.1"/>
    </source>
</evidence>
<feature type="coiled-coil region" evidence="1">
    <location>
        <begin position="138"/>
        <end position="286"/>
    </location>
</feature>
<dbReference type="VEuPathDB" id="TriTrypDB:C4B63_21g247"/>
<dbReference type="VEuPathDB" id="TriTrypDB:TcCLB.511571.40"/>
<dbReference type="VEuPathDB" id="TriTrypDB:TcYC6_0062940"/>
<organism evidence="3 4">
    <name type="scientific">Trypanosoma cruzi</name>
    <dbReference type="NCBI Taxonomy" id="5693"/>
    <lineage>
        <taxon>Eukaryota</taxon>
        <taxon>Discoba</taxon>
        <taxon>Euglenozoa</taxon>
        <taxon>Kinetoplastea</taxon>
        <taxon>Metakinetoplastina</taxon>
        <taxon>Trypanosomatida</taxon>
        <taxon>Trypanosomatidae</taxon>
        <taxon>Trypanosoma</taxon>
        <taxon>Schizotrypanum</taxon>
    </lineage>
</organism>
<comment type="caution">
    <text evidence="3">The sequence shown here is derived from an EMBL/GenBank/DDBJ whole genome shotgun (WGS) entry which is preliminary data.</text>
</comment>
<gene>
    <name evidence="3" type="ORF">C3747_59g129</name>
</gene>
<dbReference type="VEuPathDB" id="TriTrypDB:Tc_MARK_9230"/>
<feature type="compositionally biased region" description="Low complexity" evidence="2">
    <location>
        <begin position="306"/>
        <end position="318"/>
    </location>
</feature>
<dbReference type="EMBL" id="PRFC01000059">
    <property type="protein sequence ID" value="PWV11492.1"/>
    <property type="molecule type" value="Genomic_DNA"/>
</dbReference>
<dbReference type="VEuPathDB" id="TriTrypDB:TcBrA4_0020210"/>
<dbReference type="Proteomes" id="UP000246078">
    <property type="component" value="Unassembled WGS sequence"/>
</dbReference>
<evidence type="ECO:0000256" key="2">
    <source>
        <dbReference type="SAM" id="MobiDB-lite"/>
    </source>
</evidence>
<dbReference type="InterPro" id="IPR019152">
    <property type="entry name" value="DUF2046"/>
</dbReference>
<sequence length="468" mass="51418">MQITPRKSGGTAPVSQLPIFSRSNSSAGLGVGGHSARPSVHLRCSLLRTPPPRHHHVSPLGTAAVASAGGGGGGGGDGTTSPSLAPSEAYPFPSSGRRFERLHSGRRGLGNHSEEMLPYLDLDSVASEAETAANAMSREELESAVKELETENLMLKSAVLRAREELTKQREGLRETYEAAEKEGESIANHLTRRVNAVREQKARLETQLHKEEAMKAEQEQKLLKLKLSSSKLSKCVQREEEETLTALTNRLQQLQTQRQNFENLLLEQSSSLQQLQELVDSLQTQTRCNEGLRVSHEGCSEADGDSNSAAADAIAPAEQHSFRSETAEHADPASDPQEMLQYLKHEVAFVEGLQREAFERGERYKLRRQELEQRISHAECERRSNRHSLEGIHQELLETTATVSELASAAELAMETQIDRQIHVRGCTGSFTSGSREFQTSSRFKESPKGPATNSAQLQSNSPSSKK</sequence>
<dbReference type="AlphaFoldDB" id="A0A2V2WTF0"/>
<dbReference type="VEuPathDB" id="TriTrypDB:TcCL_NonESM07238"/>
<dbReference type="PANTHER" id="PTHR15276">
    <property type="entry name" value="H4 D10S170 PROTEIN-RELATED"/>
    <property type="match status" value="1"/>
</dbReference>
<feature type="region of interest" description="Disordered" evidence="2">
    <location>
        <begin position="430"/>
        <end position="468"/>
    </location>
</feature>
<feature type="region of interest" description="Disordered" evidence="2">
    <location>
        <begin position="1"/>
        <end position="99"/>
    </location>
</feature>
<feature type="compositionally biased region" description="Polar residues" evidence="2">
    <location>
        <begin position="453"/>
        <end position="468"/>
    </location>
</feature>
<dbReference type="PANTHER" id="PTHR15276:SF0">
    <property type="entry name" value="COILED-COIL DOMAIN-CONTAINING PROTEIN 6"/>
    <property type="match status" value="1"/>
</dbReference>
<keyword evidence="1" id="KW-0175">Coiled coil</keyword>
<dbReference type="VEuPathDB" id="TriTrypDB:BCY84_21493"/>
<feature type="compositionally biased region" description="Polar residues" evidence="2">
    <location>
        <begin position="430"/>
        <end position="443"/>
    </location>
</feature>